<evidence type="ECO:0000313" key="1">
    <source>
        <dbReference type="EMBL" id="GIY39229.1"/>
    </source>
</evidence>
<reference evidence="1 2" key="1">
    <citation type="submission" date="2021-06" db="EMBL/GenBank/DDBJ databases">
        <title>Caerostris extrusa draft genome.</title>
        <authorList>
            <person name="Kono N."/>
            <person name="Arakawa K."/>
        </authorList>
    </citation>
    <scope>NUCLEOTIDE SEQUENCE [LARGE SCALE GENOMIC DNA]</scope>
</reference>
<dbReference type="EMBL" id="BPLR01010432">
    <property type="protein sequence ID" value="GIY39229.1"/>
    <property type="molecule type" value="Genomic_DNA"/>
</dbReference>
<accession>A0AAV4SZF5</accession>
<dbReference type="AlphaFoldDB" id="A0AAV4SZF5"/>
<evidence type="ECO:0000313" key="2">
    <source>
        <dbReference type="Proteomes" id="UP001054945"/>
    </source>
</evidence>
<name>A0AAV4SZF5_CAEEX</name>
<comment type="caution">
    <text evidence="1">The sequence shown here is derived from an EMBL/GenBank/DDBJ whole genome shotgun (WGS) entry which is preliminary data.</text>
</comment>
<organism evidence="1 2">
    <name type="scientific">Caerostris extrusa</name>
    <name type="common">Bark spider</name>
    <name type="synonym">Caerostris bankana</name>
    <dbReference type="NCBI Taxonomy" id="172846"/>
    <lineage>
        <taxon>Eukaryota</taxon>
        <taxon>Metazoa</taxon>
        <taxon>Ecdysozoa</taxon>
        <taxon>Arthropoda</taxon>
        <taxon>Chelicerata</taxon>
        <taxon>Arachnida</taxon>
        <taxon>Araneae</taxon>
        <taxon>Araneomorphae</taxon>
        <taxon>Entelegynae</taxon>
        <taxon>Araneoidea</taxon>
        <taxon>Araneidae</taxon>
        <taxon>Caerostris</taxon>
    </lineage>
</organism>
<dbReference type="Proteomes" id="UP001054945">
    <property type="component" value="Unassembled WGS sequence"/>
</dbReference>
<gene>
    <name evidence="1" type="ORF">CEXT_796151</name>
</gene>
<proteinExistence type="predicted"/>
<sequence length="72" mass="7933">MDTVPMEFTGMMPRVFILGGLHVESDDTLVRAAEPEPRSPWGSSKKMGMEYSCGLFASAAQLDIAAEYNNNY</sequence>
<protein>
    <submittedName>
        <fullName evidence="1">Uncharacterized protein</fullName>
    </submittedName>
</protein>
<keyword evidence="2" id="KW-1185">Reference proteome</keyword>